<evidence type="ECO:0000256" key="1">
    <source>
        <dbReference type="SAM" id="MobiDB-lite"/>
    </source>
</evidence>
<organism evidence="3 4">
    <name type="scientific">Sinomonas cyclohexanicum</name>
    <name type="common">Corynebacterium cyclohexanicum</name>
    <dbReference type="NCBI Taxonomy" id="322009"/>
    <lineage>
        <taxon>Bacteria</taxon>
        <taxon>Bacillati</taxon>
        <taxon>Actinomycetota</taxon>
        <taxon>Actinomycetes</taxon>
        <taxon>Micrococcales</taxon>
        <taxon>Micrococcaceae</taxon>
        <taxon>Sinomonas</taxon>
    </lineage>
</organism>
<reference evidence="3 4" key="1">
    <citation type="journal article" date="2021" name="J. Biosci. Bioeng.">
        <title>Identification and characterization of a chc gene cluster responsible for the aromatization pathway of cyclohexanecarboxylate degradation in Sinomonas cyclohexanicum ATCC 51369.</title>
        <authorList>
            <person name="Yamamoto T."/>
            <person name="Hasegawa Y."/>
            <person name="Lau P.C.K."/>
            <person name="Iwaki H."/>
        </authorList>
    </citation>
    <scope>NUCLEOTIDE SEQUENCE [LARGE SCALE GENOMIC DNA]</scope>
    <source>
        <strain evidence="3 4">ATCC 51369</strain>
    </source>
</reference>
<evidence type="ECO:0000256" key="2">
    <source>
        <dbReference type="SAM" id="Phobius"/>
    </source>
</evidence>
<sequence length="134" mass="13811">MSDSPRGPRVGIKGPLMFSAFFGAIAFVVVLFAASGGTANGLRYDLAFAAFGIAFIVCLVFAAMMSMSYKENAEHLGHGDGVNLRSEDRVKRPRQTGQSAEEEGGAEPQAGGSPEDDAPTSEGKADGEGPGAKA</sequence>
<dbReference type="RefSeq" id="WP_229230877.1">
    <property type="nucleotide sequence ID" value="NZ_AP024525.1"/>
</dbReference>
<dbReference type="EMBL" id="AP024525">
    <property type="protein sequence ID" value="BCT78256.1"/>
    <property type="molecule type" value="Genomic_DNA"/>
</dbReference>
<keyword evidence="2" id="KW-1133">Transmembrane helix</keyword>
<feature type="transmembrane region" description="Helical" evidence="2">
    <location>
        <begin position="46"/>
        <end position="65"/>
    </location>
</feature>
<accession>A0ABM7Q102</accession>
<protein>
    <submittedName>
        <fullName evidence="3">Uncharacterized protein</fullName>
    </submittedName>
</protein>
<keyword evidence="4" id="KW-1185">Reference proteome</keyword>
<proteinExistence type="predicted"/>
<gene>
    <name evidence="3" type="ORF">SCMU_40980</name>
</gene>
<name>A0ABM7Q102_SINCY</name>
<feature type="region of interest" description="Disordered" evidence="1">
    <location>
        <begin position="76"/>
        <end position="134"/>
    </location>
</feature>
<keyword evidence="2" id="KW-0472">Membrane</keyword>
<feature type="transmembrane region" description="Helical" evidence="2">
    <location>
        <begin position="12"/>
        <end position="34"/>
    </location>
</feature>
<keyword evidence="2" id="KW-0812">Transmembrane</keyword>
<dbReference type="Proteomes" id="UP001319861">
    <property type="component" value="Chromosome"/>
</dbReference>
<evidence type="ECO:0000313" key="3">
    <source>
        <dbReference type="EMBL" id="BCT78256.1"/>
    </source>
</evidence>
<evidence type="ECO:0000313" key="4">
    <source>
        <dbReference type="Proteomes" id="UP001319861"/>
    </source>
</evidence>